<evidence type="ECO:0000313" key="2">
    <source>
        <dbReference type="Proteomes" id="UP000322530"/>
    </source>
</evidence>
<sequence>MSEQNYTPEQEKALENKLLNEAIEQLQSVATQTRIQNAVASSMKKTIWQRIVYVFKR</sequence>
<gene>
    <name evidence="1" type="ORF">KDI_08990</name>
</gene>
<proteinExistence type="predicted"/>
<comment type="caution">
    <text evidence="1">The sequence shown here is derived from an EMBL/GenBank/DDBJ whole genome shotgun (WGS) entry which is preliminary data.</text>
</comment>
<organism evidence="1 2">
    <name type="scientific">Dictyobacter arantiisoli</name>
    <dbReference type="NCBI Taxonomy" id="2014874"/>
    <lineage>
        <taxon>Bacteria</taxon>
        <taxon>Bacillati</taxon>
        <taxon>Chloroflexota</taxon>
        <taxon>Ktedonobacteria</taxon>
        <taxon>Ktedonobacterales</taxon>
        <taxon>Dictyobacteraceae</taxon>
        <taxon>Dictyobacter</taxon>
    </lineage>
</organism>
<dbReference type="AlphaFoldDB" id="A0A5A5T7V7"/>
<keyword evidence="2" id="KW-1185">Reference proteome</keyword>
<evidence type="ECO:0000313" key="1">
    <source>
        <dbReference type="EMBL" id="GCF07335.1"/>
    </source>
</evidence>
<accession>A0A5A5T7V7</accession>
<reference evidence="1 2" key="1">
    <citation type="submission" date="2019-01" db="EMBL/GenBank/DDBJ databases">
        <title>Draft genome sequence of Dictyobacter sp. Uno17.</title>
        <authorList>
            <person name="Wang C.M."/>
            <person name="Zheng Y."/>
            <person name="Sakai Y."/>
            <person name="Abe K."/>
            <person name="Yokota A."/>
            <person name="Yabe S."/>
        </authorList>
    </citation>
    <scope>NUCLEOTIDE SEQUENCE [LARGE SCALE GENOMIC DNA]</scope>
    <source>
        <strain evidence="1 2">Uno17</strain>
    </source>
</reference>
<dbReference type="RefSeq" id="WP_172631855.1">
    <property type="nucleotide sequence ID" value="NZ_BIXY01000009.1"/>
</dbReference>
<dbReference type="EMBL" id="BIXY01000009">
    <property type="protein sequence ID" value="GCF07335.1"/>
    <property type="molecule type" value="Genomic_DNA"/>
</dbReference>
<protein>
    <submittedName>
        <fullName evidence="1">Uncharacterized protein</fullName>
    </submittedName>
</protein>
<dbReference type="Proteomes" id="UP000322530">
    <property type="component" value="Unassembled WGS sequence"/>
</dbReference>
<name>A0A5A5T7V7_9CHLR</name>